<feature type="compositionally biased region" description="Pro residues" evidence="1">
    <location>
        <begin position="91"/>
        <end position="116"/>
    </location>
</feature>
<evidence type="ECO:0000313" key="2">
    <source>
        <dbReference type="EMBL" id="BBX52826.1"/>
    </source>
</evidence>
<feature type="compositionally biased region" description="Low complexity" evidence="1">
    <location>
        <begin position="117"/>
        <end position="126"/>
    </location>
</feature>
<sequence>MSGSDSHAELRALAQSILDRLEPAVRMAAARAQSAGAAGPCQQVWCPVCALAALISGEQHPLLDVVSEHSVALLSVVRALVDGIDTGDTGPTPPPEPDGPPEGPTPPDPGGPPGPAGPSSHTPGPGRYQHIPVTVEE</sequence>
<protein>
    <submittedName>
        <fullName evidence="2">Uncharacterized protein</fullName>
    </submittedName>
</protein>
<dbReference type="Proteomes" id="UP000466785">
    <property type="component" value="Chromosome"/>
</dbReference>
<evidence type="ECO:0000313" key="3">
    <source>
        <dbReference type="Proteomes" id="UP000466785"/>
    </source>
</evidence>
<keyword evidence="3" id="KW-1185">Reference proteome</keyword>
<evidence type="ECO:0000256" key="1">
    <source>
        <dbReference type="SAM" id="MobiDB-lite"/>
    </source>
</evidence>
<dbReference type="AlphaFoldDB" id="A0A6N4VB11"/>
<feature type="region of interest" description="Disordered" evidence="1">
    <location>
        <begin position="83"/>
        <end position="137"/>
    </location>
</feature>
<reference evidence="2 3" key="1">
    <citation type="journal article" date="2019" name="Emerg. Microbes Infect.">
        <title>Comprehensive subspecies identification of 175 nontuberculous mycobacteria species based on 7547 genomic profiles.</title>
        <authorList>
            <person name="Matsumoto Y."/>
            <person name="Kinjo T."/>
            <person name="Motooka D."/>
            <person name="Nabeya D."/>
            <person name="Jung N."/>
            <person name="Uechi K."/>
            <person name="Horii T."/>
            <person name="Iida T."/>
            <person name="Fujita J."/>
            <person name="Nakamura S."/>
        </authorList>
    </citation>
    <scope>NUCLEOTIDE SEQUENCE [LARGE SCALE GENOMIC DNA]</scope>
    <source>
        <strain evidence="2 3">JCM 12603</strain>
    </source>
</reference>
<proteinExistence type="predicted"/>
<name>A0A6N4VB11_9MYCO</name>
<accession>A0A6N4VB11</accession>
<gene>
    <name evidence="2" type="ORF">MPOR_38520</name>
</gene>
<dbReference type="EMBL" id="AP022570">
    <property type="protein sequence ID" value="BBX52826.1"/>
    <property type="molecule type" value="Genomic_DNA"/>
</dbReference>
<organism evidence="2 3">
    <name type="scientific">Mycolicibacterium poriferae</name>
    <dbReference type="NCBI Taxonomy" id="39694"/>
    <lineage>
        <taxon>Bacteria</taxon>
        <taxon>Bacillati</taxon>
        <taxon>Actinomycetota</taxon>
        <taxon>Actinomycetes</taxon>
        <taxon>Mycobacteriales</taxon>
        <taxon>Mycobacteriaceae</taxon>
        <taxon>Mycolicibacterium</taxon>
    </lineage>
</organism>
<dbReference type="KEGG" id="mpof:MPOR_38520"/>